<evidence type="ECO:0000259" key="10">
    <source>
        <dbReference type="Pfam" id="PF02223"/>
    </source>
</evidence>
<keyword evidence="9" id="KW-0067">ATP-binding</keyword>
<keyword evidence="8 11" id="KW-0418">Kinase</keyword>
<keyword evidence="12" id="KW-1185">Reference proteome</keyword>
<evidence type="ECO:0000256" key="4">
    <source>
        <dbReference type="ARBA" id="ARBA00017144"/>
    </source>
</evidence>
<dbReference type="AlphaFoldDB" id="A0A370TTB5"/>
<dbReference type="InterPro" id="IPR039430">
    <property type="entry name" value="Thymidylate_kin-like_dom"/>
</dbReference>
<dbReference type="GeneID" id="43595965"/>
<dbReference type="CDD" id="cd01672">
    <property type="entry name" value="TMPK"/>
    <property type="match status" value="1"/>
</dbReference>
<dbReference type="GO" id="GO:0005524">
    <property type="term" value="F:ATP binding"/>
    <property type="evidence" value="ECO:0007669"/>
    <property type="project" value="UniProtKB-KW"/>
</dbReference>
<evidence type="ECO:0000256" key="1">
    <source>
        <dbReference type="ARBA" id="ARBA00004992"/>
    </source>
</evidence>
<dbReference type="GO" id="GO:0005829">
    <property type="term" value="C:cytosol"/>
    <property type="evidence" value="ECO:0007669"/>
    <property type="project" value="TreeGrafter"/>
</dbReference>
<dbReference type="GO" id="GO:0006233">
    <property type="term" value="P:dTDP biosynthetic process"/>
    <property type="evidence" value="ECO:0007669"/>
    <property type="project" value="InterPro"/>
</dbReference>
<dbReference type="InterPro" id="IPR027417">
    <property type="entry name" value="P-loop_NTPase"/>
</dbReference>
<dbReference type="PROSITE" id="PS01331">
    <property type="entry name" value="THYMIDYLATE_KINASE"/>
    <property type="match status" value="1"/>
</dbReference>
<dbReference type="InterPro" id="IPR018094">
    <property type="entry name" value="Thymidylate_kinase"/>
</dbReference>
<evidence type="ECO:0000256" key="5">
    <source>
        <dbReference type="ARBA" id="ARBA00022679"/>
    </source>
</evidence>
<comment type="pathway">
    <text evidence="1">Pyrimidine metabolism; dTTP biosynthesis.</text>
</comment>
<name>A0A370TTB5_9HELO</name>
<evidence type="ECO:0000256" key="3">
    <source>
        <dbReference type="ARBA" id="ARBA00012980"/>
    </source>
</evidence>
<evidence type="ECO:0000256" key="2">
    <source>
        <dbReference type="ARBA" id="ARBA00009776"/>
    </source>
</evidence>
<evidence type="ECO:0000256" key="7">
    <source>
        <dbReference type="ARBA" id="ARBA00022741"/>
    </source>
</evidence>
<comment type="caution">
    <text evidence="11">The sequence shown here is derived from an EMBL/GenBank/DDBJ whole genome shotgun (WGS) entry which is preliminary data.</text>
</comment>
<sequence>MASLSGDPYPYQQQARPVSRGAFIVVEGLDRAGKTTQVKRLCDSLYAQGHNVKMIRFPDRTTPVGKMIDGYLQSKAQLDDHSIHLLFSANRWEKAAWIKGQISQGYTIICDRYYYSGMVYSAAKQNPALSLGWARSPDVGLPRPDRMIFLDLDAKEAEARGGYGEEKYEKRSMQERVRELFLGLLLKGEEESTDMVVVDAGQSVEHVAHAIWKETSGVVQSVESGSRKQIGTVGPWPEGQ</sequence>
<organism evidence="11 12">
    <name type="scientific">Venustampulla echinocandica</name>
    <dbReference type="NCBI Taxonomy" id="2656787"/>
    <lineage>
        <taxon>Eukaryota</taxon>
        <taxon>Fungi</taxon>
        <taxon>Dikarya</taxon>
        <taxon>Ascomycota</taxon>
        <taxon>Pezizomycotina</taxon>
        <taxon>Leotiomycetes</taxon>
        <taxon>Helotiales</taxon>
        <taxon>Pleuroascaceae</taxon>
        <taxon>Venustampulla</taxon>
    </lineage>
</organism>
<dbReference type="GO" id="GO:0005634">
    <property type="term" value="C:nucleus"/>
    <property type="evidence" value="ECO:0007669"/>
    <property type="project" value="TreeGrafter"/>
</dbReference>
<dbReference type="GO" id="GO:0006235">
    <property type="term" value="P:dTTP biosynthetic process"/>
    <property type="evidence" value="ECO:0007669"/>
    <property type="project" value="TreeGrafter"/>
</dbReference>
<proteinExistence type="inferred from homology"/>
<dbReference type="GO" id="GO:0006227">
    <property type="term" value="P:dUDP biosynthetic process"/>
    <property type="evidence" value="ECO:0007669"/>
    <property type="project" value="TreeGrafter"/>
</dbReference>
<dbReference type="EMBL" id="NPIC01000002">
    <property type="protein sequence ID" value="RDL38776.1"/>
    <property type="molecule type" value="Genomic_DNA"/>
</dbReference>
<feature type="domain" description="Thymidylate kinase-like" evidence="10">
    <location>
        <begin position="26"/>
        <end position="211"/>
    </location>
</feature>
<dbReference type="FunFam" id="3.40.50.300:FF:000679">
    <property type="entry name" value="Thymidylate kinase"/>
    <property type="match status" value="1"/>
</dbReference>
<dbReference type="NCBIfam" id="TIGR00041">
    <property type="entry name" value="DTMP_kinase"/>
    <property type="match status" value="1"/>
</dbReference>
<accession>A0A370TTB5</accession>
<evidence type="ECO:0000256" key="8">
    <source>
        <dbReference type="ARBA" id="ARBA00022777"/>
    </source>
</evidence>
<reference evidence="11 12" key="1">
    <citation type="journal article" date="2018" name="IMA Fungus">
        <title>IMA Genome-F 9: Draft genome sequence of Annulohypoxylon stygium, Aspergillus mulundensis, Berkeleyomyces basicola (syn. Thielaviopsis basicola), Ceratocystis smalleyi, two Cercospora beticola strains, Coleophoma cylindrospora, Fusarium fracticaudum, Phialophora cf. hyalina, and Morchella septimelata.</title>
        <authorList>
            <person name="Wingfield B.D."/>
            <person name="Bills G.F."/>
            <person name="Dong Y."/>
            <person name="Huang W."/>
            <person name="Nel W.J."/>
            <person name="Swalarsk-Parry B.S."/>
            <person name="Vaghefi N."/>
            <person name="Wilken P.M."/>
            <person name="An Z."/>
            <person name="de Beer Z.W."/>
            <person name="De Vos L."/>
            <person name="Chen L."/>
            <person name="Duong T.A."/>
            <person name="Gao Y."/>
            <person name="Hammerbacher A."/>
            <person name="Kikkert J.R."/>
            <person name="Li Y."/>
            <person name="Li H."/>
            <person name="Li K."/>
            <person name="Li Q."/>
            <person name="Liu X."/>
            <person name="Ma X."/>
            <person name="Naidoo K."/>
            <person name="Pethybridge S.J."/>
            <person name="Sun J."/>
            <person name="Steenkamp E.T."/>
            <person name="van der Nest M.A."/>
            <person name="van Wyk S."/>
            <person name="Wingfield M.J."/>
            <person name="Xiong C."/>
            <person name="Yue Q."/>
            <person name="Zhang X."/>
        </authorList>
    </citation>
    <scope>NUCLEOTIDE SEQUENCE [LARGE SCALE GENOMIC DNA]</scope>
    <source>
        <strain evidence="11 12">BP 5553</strain>
    </source>
</reference>
<dbReference type="EC" id="2.7.4.9" evidence="3"/>
<dbReference type="RefSeq" id="XP_031871432.1">
    <property type="nucleotide sequence ID" value="XM_032011739.1"/>
</dbReference>
<dbReference type="STRING" id="2656787.A0A370TTB5"/>
<dbReference type="GO" id="GO:0004550">
    <property type="term" value="F:nucleoside diphosphate kinase activity"/>
    <property type="evidence" value="ECO:0007669"/>
    <property type="project" value="TreeGrafter"/>
</dbReference>
<protein>
    <recommendedName>
        <fullName evidence="4">Thymidylate kinase</fullName>
        <ecNumber evidence="3">2.7.4.9</ecNumber>
    </recommendedName>
</protein>
<dbReference type="HAMAP" id="MF_00165">
    <property type="entry name" value="Thymidylate_kinase"/>
    <property type="match status" value="1"/>
</dbReference>
<dbReference type="Gene3D" id="3.40.50.300">
    <property type="entry name" value="P-loop containing nucleotide triphosphate hydrolases"/>
    <property type="match status" value="1"/>
</dbReference>
<comment type="similarity">
    <text evidence="2">Belongs to the thymidylate kinase family.</text>
</comment>
<keyword evidence="7" id="KW-0547">Nucleotide-binding</keyword>
<dbReference type="InterPro" id="IPR018095">
    <property type="entry name" value="Thymidylate_kin_CS"/>
</dbReference>
<evidence type="ECO:0000256" key="6">
    <source>
        <dbReference type="ARBA" id="ARBA00022727"/>
    </source>
</evidence>
<dbReference type="PANTHER" id="PTHR10344:SF1">
    <property type="entry name" value="THYMIDYLATE KINASE"/>
    <property type="match status" value="1"/>
</dbReference>
<dbReference type="Pfam" id="PF02223">
    <property type="entry name" value="Thymidylate_kin"/>
    <property type="match status" value="1"/>
</dbReference>
<gene>
    <name evidence="11" type="ORF">BP5553_03116</name>
</gene>
<evidence type="ECO:0000313" key="12">
    <source>
        <dbReference type="Proteomes" id="UP000254866"/>
    </source>
</evidence>
<evidence type="ECO:0000256" key="9">
    <source>
        <dbReference type="ARBA" id="ARBA00022840"/>
    </source>
</evidence>
<dbReference type="OrthoDB" id="425602at2759"/>
<dbReference type="PANTHER" id="PTHR10344">
    <property type="entry name" value="THYMIDYLATE KINASE"/>
    <property type="match status" value="1"/>
</dbReference>
<dbReference type="SUPFAM" id="SSF52540">
    <property type="entry name" value="P-loop containing nucleoside triphosphate hydrolases"/>
    <property type="match status" value="1"/>
</dbReference>
<dbReference type="Proteomes" id="UP000254866">
    <property type="component" value="Unassembled WGS sequence"/>
</dbReference>
<keyword evidence="6" id="KW-0545">Nucleotide biosynthesis</keyword>
<keyword evidence="5" id="KW-0808">Transferase</keyword>
<evidence type="ECO:0000313" key="11">
    <source>
        <dbReference type="EMBL" id="RDL38776.1"/>
    </source>
</evidence>
<dbReference type="GO" id="GO:0004798">
    <property type="term" value="F:dTMP kinase activity"/>
    <property type="evidence" value="ECO:0007669"/>
    <property type="project" value="UniProtKB-EC"/>
</dbReference>